<keyword evidence="1" id="KW-0805">Transcription regulation</keyword>
<keyword evidence="2" id="KW-0238">DNA-binding</keyword>
<accession>A0ABX7JK30</accession>
<name>A0ABX7JK30_9RHOB</name>
<keyword evidence="5" id="KW-0614">Plasmid</keyword>
<proteinExistence type="predicted"/>
<evidence type="ECO:0000256" key="2">
    <source>
        <dbReference type="ARBA" id="ARBA00023125"/>
    </source>
</evidence>
<dbReference type="InterPro" id="IPR036388">
    <property type="entry name" value="WH-like_DNA-bd_sf"/>
</dbReference>
<feature type="domain" description="HTH luxR-type" evidence="4">
    <location>
        <begin position="97"/>
        <end position="161"/>
    </location>
</feature>
<dbReference type="PRINTS" id="PR00038">
    <property type="entry name" value="HTHLUXR"/>
</dbReference>
<evidence type="ECO:0000256" key="1">
    <source>
        <dbReference type="ARBA" id="ARBA00023015"/>
    </source>
</evidence>
<dbReference type="PANTHER" id="PTHR44688:SF16">
    <property type="entry name" value="DNA-BINDING TRANSCRIPTIONAL ACTIVATOR DEVR_DOSR"/>
    <property type="match status" value="1"/>
</dbReference>
<dbReference type="InterPro" id="IPR016032">
    <property type="entry name" value="Sig_transdc_resp-reg_C-effctor"/>
</dbReference>
<geneLocation type="plasmid" evidence="5 6">
    <name>p1</name>
</geneLocation>
<keyword evidence="6" id="KW-1185">Reference proteome</keyword>
<protein>
    <recommendedName>
        <fullName evidence="4">HTH luxR-type domain-containing protein</fullName>
    </recommendedName>
</protein>
<dbReference type="CDD" id="cd06170">
    <property type="entry name" value="LuxR_C_like"/>
    <property type="match status" value="1"/>
</dbReference>
<evidence type="ECO:0000256" key="3">
    <source>
        <dbReference type="ARBA" id="ARBA00023163"/>
    </source>
</evidence>
<dbReference type="SMART" id="SM00421">
    <property type="entry name" value="HTH_LUXR"/>
    <property type="match status" value="1"/>
</dbReference>
<gene>
    <name evidence="5" type="ORF">JWJ88_12720</name>
</gene>
<evidence type="ECO:0000259" key="4">
    <source>
        <dbReference type="PROSITE" id="PS50043"/>
    </source>
</evidence>
<dbReference type="PROSITE" id="PS50043">
    <property type="entry name" value="HTH_LUXR_2"/>
    <property type="match status" value="1"/>
</dbReference>
<dbReference type="InterPro" id="IPR036693">
    <property type="entry name" value="TF_LuxR_autoind-bd_dom_sf"/>
</dbReference>
<dbReference type="SUPFAM" id="SSF75516">
    <property type="entry name" value="Pheromone-binding domain of LuxR-like quorum-sensing transcription factors"/>
    <property type="match status" value="1"/>
</dbReference>
<dbReference type="PANTHER" id="PTHR44688">
    <property type="entry name" value="DNA-BINDING TRANSCRIPTIONAL ACTIVATOR DEVR_DOSR"/>
    <property type="match status" value="1"/>
</dbReference>
<organism evidence="5 6">
    <name type="scientific">Paracoccus methylovorus</name>
    <dbReference type="NCBI Taxonomy" id="2812658"/>
    <lineage>
        <taxon>Bacteria</taxon>
        <taxon>Pseudomonadati</taxon>
        <taxon>Pseudomonadota</taxon>
        <taxon>Alphaproteobacteria</taxon>
        <taxon>Rhodobacterales</taxon>
        <taxon>Paracoccaceae</taxon>
        <taxon>Paracoccus</taxon>
    </lineage>
</organism>
<reference evidence="5 6" key="1">
    <citation type="submission" date="2021-02" db="EMBL/GenBank/DDBJ databases">
        <title>Paracoccus methylovroum sp.nov., a new methanol and methylamine utilizing methylotrophic denitrifer.</title>
        <authorList>
            <person name="Timsy T."/>
            <person name="Behrendt U."/>
            <person name="Ulrich A."/>
            <person name="Spanner T."/>
            <person name="Foesel B.U."/>
            <person name="Horn M.A."/>
            <person name="Kolb S."/>
        </authorList>
    </citation>
    <scope>NUCLEOTIDE SEQUENCE [LARGE SCALE GENOMIC DNA]</scope>
    <source>
        <strain evidence="5 6">H4-D09</strain>
        <plasmid evidence="5 6">p1</plasmid>
    </source>
</reference>
<dbReference type="Proteomes" id="UP000663629">
    <property type="component" value="Plasmid p1"/>
</dbReference>
<dbReference type="EMBL" id="CP070369">
    <property type="protein sequence ID" value="QRZ14345.1"/>
    <property type="molecule type" value="Genomic_DNA"/>
</dbReference>
<dbReference type="Pfam" id="PF00196">
    <property type="entry name" value="GerE"/>
    <property type="match status" value="1"/>
</dbReference>
<dbReference type="SUPFAM" id="SSF46894">
    <property type="entry name" value="C-terminal effector domain of the bipartite response regulators"/>
    <property type="match status" value="1"/>
</dbReference>
<evidence type="ECO:0000313" key="5">
    <source>
        <dbReference type="EMBL" id="QRZ14345.1"/>
    </source>
</evidence>
<dbReference type="Gene3D" id="1.10.10.10">
    <property type="entry name" value="Winged helix-like DNA-binding domain superfamily/Winged helix DNA-binding domain"/>
    <property type="match status" value="1"/>
</dbReference>
<evidence type="ECO:0000313" key="6">
    <source>
        <dbReference type="Proteomes" id="UP000663629"/>
    </source>
</evidence>
<dbReference type="InterPro" id="IPR000792">
    <property type="entry name" value="Tscrpt_reg_LuxR_C"/>
</dbReference>
<sequence>MLRYTRTQTSPLVWTPKVIAGMGAPAYTEMISTIGIKGGATIPLPAAEGKFSAITFLAFRPGILPPDQVGALSKVIGYTALSRLDHLGKLSFRKTATSGRLDSLSGKQRHILHWVASGKTNLEIAIILNIPQKQVGYHLSKILQKLGVTTRIQAAAIYAAR</sequence>
<keyword evidence="3" id="KW-0804">Transcription</keyword>